<dbReference type="EMBL" id="VTPC01006530">
    <property type="protein sequence ID" value="KAF2894843.1"/>
    <property type="molecule type" value="Genomic_DNA"/>
</dbReference>
<dbReference type="PANTHER" id="PTHR24276">
    <property type="entry name" value="POLYSERASE-RELATED"/>
    <property type="match status" value="1"/>
</dbReference>
<keyword evidence="3" id="KW-0720">Serine protease</keyword>
<organism evidence="8 9">
    <name type="scientific">Ignelater luminosus</name>
    <name type="common">Cucubano</name>
    <name type="synonym">Pyrophorus luminosus</name>
    <dbReference type="NCBI Taxonomy" id="2038154"/>
    <lineage>
        <taxon>Eukaryota</taxon>
        <taxon>Metazoa</taxon>
        <taxon>Ecdysozoa</taxon>
        <taxon>Arthropoda</taxon>
        <taxon>Hexapoda</taxon>
        <taxon>Insecta</taxon>
        <taxon>Pterygota</taxon>
        <taxon>Neoptera</taxon>
        <taxon>Endopterygota</taxon>
        <taxon>Coleoptera</taxon>
        <taxon>Polyphaga</taxon>
        <taxon>Elateriformia</taxon>
        <taxon>Elateroidea</taxon>
        <taxon>Elateridae</taxon>
        <taxon>Agrypninae</taxon>
        <taxon>Pyrophorini</taxon>
        <taxon>Ignelater</taxon>
    </lineage>
</organism>
<keyword evidence="2" id="KW-0378">Hydrolase</keyword>
<evidence type="ECO:0000256" key="2">
    <source>
        <dbReference type="ARBA" id="ARBA00022801"/>
    </source>
</evidence>
<evidence type="ECO:0000256" key="4">
    <source>
        <dbReference type="ARBA" id="ARBA00023157"/>
    </source>
</evidence>
<dbReference type="Gene3D" id="2.40.10.10">
    <property type="entry name" value="Trypsin-like serine proteases"/>
    <property type="match status" value="1"/>
</dbReference>
<dbReference type="PROSITE" id="PS50240">
    <property type="entry name" value="TRYPSIN_DOM"/>
    <property type="match status" value="1"/>
</dbReference>
<evidence type="ECO:0000259" key="7">
    <source>
        <dbReference type="PROSITE" id="PS50240"/>
    </source>
</evidence>
<protein>
    <recommendedName>
        <fullName evidence="7">Peptidase S1 domain-containing protein</fullName>
    </recommendedName>
</protein>
<comment type="similarity">
    <text evidence="5">Belongs to the peptidase S1 family. CLIP subfamily.</text>
</comment>
<keyword evidence="6" id="KW-0732">Signal</keyword>
<keyword evidence="1" id="KW-0645">Protease</keyword>
<proteinExistence type="inferred from homology"/>
<dbReference type="Pfam" id="PF00089">
    <property type="entry name" value="Trypsin"/>
    <property type="match status" value="1"/>
</dbReference>
<keyword evidence="4" id="KW-1015">Disulfide bond</keyword>
<dbReference type="InterPro" id="IPR001314">
    <property type="entry name" value="Peptidase_S1A"/>
</dbReference>
<gene>
    <name evidence="8" type="ORF">ILUMI_11330</name>
</gene>
<dbReference type="SUPFAM" id="SSF50494">
    <property type="entry name" value="Trypsin-like serine proteases"/>
    <property type="match status" value="1"/>
</dbReference>
<dbReference type="InterPro" id="IPR009003">
    <property type="entry name" value="Peptidase_S1_PA"/>
</dbReference>
<dbReference type="PRINTS" id="PR00722">
    <property type="entry name" value="CHYMOTRYPSIN"/>
</dbReference>
<feature type="chain" id="PRO_5035457697" description="Peptidase S1 domain-containing protein" evidence="6">
    <location>
        <begin position="18"/>
        <end position="272"/>
    </location>
</feature>
<name>A0A8K0D1M3_IGNLU</name>
<dbReference type="PROSITE" id="PS00134">
    <property type="entry name" value="TRYPSIN_HIS"/>
    <property type="match status" value="1"/>
</dbReference>
<dbReference type="PANTHER" id="PTHR24276:SF98">
    <property type="entry name" value="FI18310P1-RELATED"/>
    <property type="match status" value="1"/>
</dbReference>
<sequence>MLFTSLIVLYVLLNVDCQRYRTPEQLRIIGGEIVSIASFPFVGVVVLKPLGSIKDEDIYFAGGTSITAPKWAVTAAHCVIDFQREIKYGRVFIRSNSTIWSNETSLEMSEHLVLNVIIHKQFDGIKDDYDIALLKVKQEFVGKYERPIPLAEVNYKFKAGTLATILGWGTTTLGAEPFTVLELRATEVNLIDPKVCIDKFRNTSEVITTRMLCAGAHGRDACVNDSGGPLVQNHTLIGIVSWGLECASDAHPGVYTKVMVFTSWIRRIQEKY</sequence>
<evidence type="ECO:0000256" key="5">
    <source>
        <dbReference type="ARBA" id="ARBA00024195"/>
    </source>
</evidence>
<feature type="domain" description="Peptidase S1" evidence="7">
    <location>
        <begin position="28"/>
        <end position="270"/>
    </location>
</feature>
<dbReference type="FunFam" id="2.40.10.10:FF:000002">
    <property type="entry name" value="Transmembrane protease serine"/>
    <property type="match status" value="1"/>
</dbReference>
<dbReference type="SMART" id="SM00020">
    <property type="entry name" value="Tryp_SPc"/>
    <property type="match status" value="1"/>
</dbReference>
<dbReference type="InterPro" id="IPR050430">
    <property type="entry name" value="Peptidase_S1"/>
</dbReference>
<reference evidence="8" key="1">
    <citation type="submission" date="2019-08" db="EMBL/GenBank/DDBJ databases">
        <title>The genome of the North American firefly Photinus pyralis.</title>
        <authorList>
            <consortium name="Photinus pyralis genome working group"/>
            <person name="Fallon T.R."/>
            <person name="Sander Lower S.E."/>
            <person name="Weng J.-K."/>
        </authorList>
    </citation>
    <scope>NUCLEOTIDE SEQUENCE</scope>
    <source>
        <strain evidence="8">TRF0915ILg1</strain>
        <tissue evidence="8">Whole body</tissue>
    </source>
</reference>
<dbReference type="CDD" id="cd00190">
    <property type="entry name" value="Tryp_SPc"/>
    <property type="match status" value="1"/>
</dbReference>
<dbReference type="InterPro" id="IPR001254">
    <property type="entry name" value="Trypsin_dom"/>
</dbReference>
<dbReference type="GO" id="GO:0006508">
    <property type="term" value="P:proteolysis"/>
    <property type="evidence" value="ECO:0007669"/>
    <property type="project" value="UniProtKB-KW"/>
</dbReference>
<evidence type="ECO:0000256" key="3">
    <source>
        <dbReference type="ARBA" id="ARBA00022825"/>
    </source>
</evidence>
<evidence type="ECO:0000256" key="1">
    <source>
        <dbReference type="ARBA" id="ARBA00022670"/>
    </source>
</evidence>
<keyword evidence="9" id="KW-1185">Reference proteome</keyword>
<dbReference type="Proteomes" id="UP000801492">
    <property type="component" value="Unassembled WGS sequence"/>
</dbReference>
<dbReference type="InterPro" id="IPR018114">
    <property type="entry name" value="TRYPSIN_HIS"/>
</dbReference>
<dbReference type="AlphaFoldDB" id="A0A8K0D1M3"/>
<evidence type="ECO:0000313" key="9">
    <source>
        <dbReference type="Proteomes" id="UP000801492"/>
    </source>
</evidence>
<dbReference type="GO" id="GO:0004252">
    <property type="term" value="F:serine-type endopeptidase activity"/>
    <property type="evidence" value="ECO:0007669"/>
    <property type="project" value="InterPro"/>
</dbReference>
<feature type="signal peptide" evidence="6">
    <location>
        <begin position="1"/>
        <end position="17"/>
    </location>
</feature>
<dbReference type="InterPro" id="IPR043504">
    <property type="entry name" value="Peptidase_S1_PA_chymotrypsin"/>
</dbReference>
<evidence type="ECO:0000313" key="8">
    <source>
        <dbReference type="EMBL" id="KAF2894843.1"/>
    </source>
</evidence>
<comment type="caution">
    <text evidence="8">The sequence shown here is derived from an EMBL/GenBank/DDBJ whole genome shotgun (WGS) entry which is preliminary data.</text>
</comment>
<accession>A0A8K0D1M3</accession>
<evidence type="ECO:0000256" key="6">
    <source>
        <dbReference type="SAM" id="SignalP"/>
    </source>
</evidence>
<dbReference type="OrthoDB" id="6760797at2759"/>